<gene>
    <name evidence="2" type="ORF">SAMN05216388_1007142</name>
</gene>
<evidence type="ECO:0000256" key="1">
    <source>
        <dbReference type="SAM" id="Phobius"/>
    </source>
</evidence>
<organism evidence="2 3">
    <name type="scientific">Halorientalis persicus</name>
    <dbReference type="NCBI Taxonomy" id="1367881"/>
    <lineage>
        <taxon>Archaea</taxon>
        <taxon>Methanobacteriati</taxon>
        <taxon>Methanobacteriota</taxon>
        <taxon>Stenosarchaea group</taxon>
        <taxon>Halobacteria</taxon>
        <taxon>Halobacteriales</taxon>
        <taxon>Haloarculaceae</taxon>
        <taxon>Halorientalis</taxon>
    </lineage>
</organism>
<dbReference type="EMBL" id="FOCX01000007">
    <property type="protein sequence ID" value="SEO04765.1"/>
    <property type="molecule type" value="Genomic_DNA"/>
</dbReference>
<evidence type="ECO:0000313" key="3">
    <source>
        <dbReference type="Proteomes" id="UP000198775"/>
    </source>
</evidence>
<accession>A0A1H8LI16</accession>
<dbReference type="AlphaFoldDB" id="A0A1H8LI16"/>
<keyword evidence="1" id="KW-1133">Transmembrane helix</keyword>
<feature type="transmembrane region" description="Helical" evidence="1">
    <location>
        <begin position="34"/>
        <end position="56"/>
    </location>
</feature>
<keyword evidence="3" id="KW-1185">Reference proteome</keyword>
<sequence length="364" mass="38157">MDFRLTPDRVTRAISVGAVAPGPRALVDTMRTKLIALALAVTVAIGTGGIVAAHGVSSDGADTHGTTTTSTPTTEAGGYEFAVADQGDWFSGDRADARQTVAALVAADDAAADRLGALFDEGDRLRMDVYGALQSDDDSAHVRVYPDRSSATGDPRPLLELTVDLETETVEVVGVSTDPVEADDARSADESTAVDLNDSTVSVSPDGHFELDRDRTDTTLDTDAAVDLDVPSENITRNGSIVRFDLPADAATVTVGDDIEIVDEADELTNAEIDRIRSHLANDSDARASLRDRFGDDTTVVLSVGGVDPSGDVHMDATAPGDNPETAVVVDRTDGDVSVESAHLLTADQFSATEYDVENVEQAP</sequence>
<name>A0A1H8LI16_9EURY</name>
<proteinExistence type="predicted"/>
<evidence type="ECO:0000313" key="2">
    <source>
        <dbReference type="EMBL" id="SEO04765.1"/>
    </source>
</evidence>
<keyword evidence="1" id="KW-0472">Membrane</keyword>
<dbReference type="Proteomes" id="UP000198775">
    <property type="component" value="Unassembled WGS sequence"/>
</dbReference>
<protein>
    <submittedName>
        <fullName evidence="2">Uncharacterized protein</fullName>
    </submittedName>
</protein>
<reference evidence="3" key="1">
    <citation type="submission" date="2016-10" db="EMBL/GenBank/DDBJ databases">
        <authorList>
            <person name="Varghese N."/>
            <person name="Submissions S."/>
        </authorList>
    </citation>
    <scope>NUCLEOTIDE SEQUENCE [LARGE SCALE GENOMIC DNA]</scope>
    <source>
        <strain evidence="3">IBRC-M 10043</strain>
    </source>
</reference>
<keyword evidence="1" id="KW-0812">Transmembrane</keyword>